<dbReference type="PANTHER" id="PTHR33383:SF1">
    <property type="entry name" value="MEMBRANE PROTEIN INSERTION EFFICIENCY FACTOR-RELATED"/>
    <property type="match status" value="1"/>
</dbReference>
<dbReference type="HAMAP" id="MF_00386">
    <property type="entry name" value="UPF0161_YidD"/>
    <property type="match status" value="1"/>
</dbReference>
<protein>
    <recommendedName>
        <fullName evidence="1">Putative membrane protein insertion efficiency factor</fullName>
    </recommendedName>
</protein>
<proteinExistence type="inferred from homology"/>
<name>A0ABV6CA17_9GAMM</name>
<keyword evidence="1" id="KW-1003">Cell membrane</keyword>
<organism evidence="2 3">
    <name type="scientific">Thorsellia kenyensis</name>
    <dbReference type="NCBI Taxonomy" id="1549888"/>
    <lineage>
        <taxon>Bacteria</taxon>
        <taxon>Pseudomonadati</taxon>
        <taxon>Pseudomonadota</taxon>
        <taxon>Gammaproteobacteria</taxon>
        <taxon>Enterobacterales</taxon>
        <taxon>Thorselliaceae</taxon>
        <taxon>Thorsellia</taxon>
    </lineage>
</organism>
<dbReference type="NCBIfam" id="TIGR00278">
    <property type="entry name" value="membrane protein insertion efficiency factor YidD"/>
    <property type="match status" value="1"/>
</dbReference>
<accession>A0ABV6CA17</accession>
<comment type="similarity">
    <text evidence="1">Belongs to the UPF0161 family.</text>
</comment>
<dbReference type="Pfam" id="PF01809">
    <property type="entry name" value="YidD"/>
    <property type="match status" value="1"/>
</dbReference>
<comment type="subcellular location">
    <subcellularLocation>
        <location evidence="1">Cell membrane</location>
        <topology evidence="1">Peripheral membrane protein</topology>
        <orientation evidence="1">Cytoplasmic side</orientation>
    </subcellularLocation>
</comment>
<evidence type="ECO:0000313" key="3">
    <source>
        <dbReference type="Proteomes" id="UP001589758"/>
    </source>
</evidence>
<dbReference type="InterPro" id="IPR002696">
    <property type="entry name" value="Membr_insert_effic_factor_YidD"/>
</dbReference>
<dbReference type="EMBL" id="JBHLXE010000048">
    <property type="protein sequence ID" value="MFC0179457.1"/>
    <property type="molecule type" value="Genomic_DNA"/>
</dbReference>
<keyword evidence="1" id="KW-0472">Membrane</keyword>
<comment type="function">
    <text evidence="1">Could be involved in insertion of integral membrane proteins into the membrane.</text>
</comment>
<dbReference type="RefSeq" id="WP_385876559.1">
    <property type="nucleotide sequence ID" value="NZ_JBHLXE010000048.1"/>
</dbReference>
<evidence type="ECO:0000256" key="1">
    <source>
        <dbReference type="HAMAP-Rule" id="MF_00386"/>
    </source>
</evidence>
<dbReference type="Proteomes" id="UP001589758">
    <property type="component" value="Unassembled WGS sequence"/>
</dbReference>
<comment type="caution">
    <text evidence="2">The sequence shown here is derived from an EMBL/GenBank/DDBJ whole genome shotgun (WGS) entry which is preliminary data.</text>
</comment>
<keyword evidence="3" id="KW-1185">Reference proteome</keyword>
<dbReference type="PANTHER" id="PTHR33383">
    <property type="entry name" value="MEMBRANE PROTEIN INSERTION EFFICIENCY FACTOR-RELATED"/>
    <property type="match status" value="1"/>
</dbReference>
<sequence>MAPSVSFGSKCLIKLVKGYQLFISPLFGPSCRFYPTCSHYAIEAIERFGIIKGIFLSVKRLSKCHPWHEGGEDLVPCKPVKLNKDIPKKQTCACSKGKRETQP</sequence>
<reference evidence="2 3" key="1">
    <citation type="submission" date="2024-09" db="EMBL/GenBank/DDBJ databases">
        <authorList>
            <person name="Sun Q."/>
            <person name="Mori K."/>
        </authorList>
    </citation>
    <scope>NUCLEOTIDE SEQUENCE [LARGE SCALE GENOMIC DNA]</scope>
    <source>
        <strain evidence="2 3">CCM 8545</strain>
    </source>
</reference>
<dbReference type="SMART" id="SM01234">
    <property type="entry name" value="Haemolytic"/>
    <property type="match status" value="1"/>
</dbReference>
<evidence type="ECO:0000313" key="2">
    <source>
        <dbReference type="EMBL" id="MFC0179457.1"/>
    </source>
</evidence>
<gene>
    <name evidence="2" type="primary">yidD</name>
    <name evidence="2" type="ORF">ACFFIT_05020</name>
</gene>